<dbReference type="SUPFAM" id="SSF55120">
    <property type="entry name" value="Pseudouridine synthase"/>
    <property type="match status" value="1"/>
</dbReference>
<dbReference type="Gene3D" id="3.10.290.10">
    <property type="entry name" value="RNA-binding S4 domain"/>
    <property type="match status" value="1"/>
</dbReference>
<dbReference type="Pfam" id="PF01479">
    <property type="entry name" value="S4"/>
    <property type="match status" value="1"/>
</dbReference>
<comment type="similarity">
    <text evidence="1 5">Belongs to the pseudouridine synthase RluA family.</text>
</comment>
<accession>A0A967KGF7</accession>
<organism evidence="8 9">
    <name type="scientific">Pelagibius litoralis</name>
    <dbReference type="NCBI Taxonomy" id="374515"/>
    <lineage>
        <taxon>Bacteria</taxon>
        <taxon>Pseudomonadati</taxon>
        <taxon>Pseudomonadota</taxon>
        <taxon>Alphaproteobacteria</taxon>
        <taxon>Rhodospirillales</taxon>
        <taxon>Rhodovibrionaceae</taxon>
        <taxon>Pelagibius</taxon>
    </lineage>
</organism>
<evidence type="ECO:0000259" key="7">
    <source>
        <dbReference type="SMART" id="SM00363"/>
    </source>
</evidence>
<feature type="active site" evidence="3">
    <location>
        <position position="147"/>
    </location>
</feature>
<gene>
    <name evidence="8" type="ORF">HBA54_26370</name>
</gene>
<dbReference type="CDD" id="cd02869">
    <property type="entry name" value="PseudoU_synth_RluA_like"/>
    <property type="match status" value="1"/>
</dbReference>
<evidence type="ECO:0000256" key="3">
    <source>
        <dbReference type="PIRSR" id="PIRSR606225-1"/>
    </source>
</evidence>
<dbReference type="EMBL" id="JAAQPH010000033">
    <property type="protein sequence ID" value="NIA72120.1"/>
    <property type="molecule type" value="Genomic_DNA"/>
</dbReference>
<evidence type="ECO:0000256" key="6">
    <source>
        <dbReference type="SAM" id="MobiDB-lite"/>
    </source>
</evidence>
<feature type="domain" description="RNA-binding S4" evidence="7">
    <location>
        <begin position="16"/>
        <end position="72"/>
    </location>
</feature>
<dbReference type="RefSeq" id="WP_167230905.1">
    <property type="nucleotide sequence ID" value="NZ_JAAQPH010000033.1"/>
</dbReference>
<dbReference type="GO" id="GO:0120159">
    <property type="term" value="F:rRNA pseudouridine synthase activity"/>
    <property type="evidence" value="ECO:0007669"/>
    <property type="project" value="UniProtKB-ARBA"/>
</dbReference>
<dbReference type="EC" id="5.4.99.-" evidence="5"/>
<dbReference type="Gene3D" id="3.30.2350.10">
    <property type="entry name" value="Pseudouridine synthase"/>
    <property type="match status" value="1"/>
</dbReference>
<dbReference type="Proteomes" id="UP000761264">
    <property type="component" value="Unassembled WGS sequence"/>
</dbReference>
<reference evidence="8" key="1">
    <citation type="submission" date="2020-03" db="EMBL/GenBank/DDBJ databases">
        <title>Genome of Pelagibius litoralis DSM 21314T.</title>
        <authorList>
            <person name="Wang G."/>
        </authorList>
    </citation>
    <scope>NUCLEOTIDE SEQUENCE</scope>
    <source>
        <strain evidence="8">DSM 21314</strain>
    </source>
</reference>
<dbReference type="SUPFAM" id="SSF55174">
    <property type="entry name" value="Alpha-L RNA-binding motif"/>
    <property type="match status" value="1"/>
</dbReference>
<dbReference type="GO" id="GO:0000455">
    <property type="term" value="P:enzyme-directed rRNA pseudouridine synthesis"/>
    <property type="evidence" value="ECO:0007669"/>
    <property type="project" value="TreeGrafter"/>
</dbReference>
<evidence type="ECO:0000313" key="8">
    <source>
        <dbReference type="EMBL" id="NIA72120.1"/>
    </source>
</evidence>
<dbReference type="Pfam" id="PF00849">
    <property type="entry name" value="PseudoU_synth_2"/>
    <property type="match status" value="1"/>
</dbReference>
<dbReference type="InterPro" id="IPR002942">
    <property type="entry name" value="S4_RNA-bd"/>
</dbReference>
<dbReference type="InterPro" id="IPR006145">
    <property type="entry name" value="PsdUridine_synth_RsuA/RluA"/>
</dbReference>
<evidence type="ECO:0000256" key="1">
    <source>
        <dbReference type="ARBA" id="ARBA00010876"/>
    </source>
</evidence>
<dbReference type="PANTHER" id="PTHR21600">
    <property type="entry name" value="MITOCHONDRIAL RNA PSEUDOURIDINE SYNTHASE"/>
    <property type="match status" value="1"/>
</dbReference>
<comment type="caution">
    <text evidence="8">The sequence shown here is derived from an EMBL/GenBank/DDBJ whole genome shotgun (WGS) entry which is preliminary data.</text>
</comment>
<name>A0A967KGF7_9PROT</name>
<proteinExistence type="inferred from homology"/>
<evidence type="ECO:0000256" key="4">
    <source>
        <dbReference type="PROSITE-ProRule" id="PRU00182"/>
    </source>
</evidence>
<dbReference type="CDD" id="cd00165">
    <property type="entry name" value="S4"/>
    <property type="match status" value="1"/>
</dbReference>
<evidence type="ECO:0000256" key="2">
    <source>
        <dbReference type="ARBA" id="ARBA00023235"/>
    </source>
</evidence>
<dbReference type="InterPro" id="IPR006224">
    <property type="entry name" value="PsdUridine_synth_RluA-like_CS"/>
</dbReference>
<feature type="region of interest" description="Disordered" evidence="6">
    <location>
        <begin position="60"/>
        <end position="81"/>
    </location>
</feature>
<protein>
    <recommendedName>
        <fullName evidence="5">Pseudouridine synthase</fullName>
        <ecNumber evidence="5">5.4.99.-</ecNumber>
    </recommendedName>
</protein>
<dbReference type="PROSITE" id="PS50889">
    <property type="entry name" value="S4"/>
    <property type="match status" value="1"/>
</dbReference>
<keyword evidence="4" id="KW-0694">RNA-binding</keyword>
<dbReference type="AlphaFoldDB" id="A0A967KGF7"/>
<keyword evidence="2 5" id="KW-0413">Isomerase</keyword>
<comment type="function">
    <text evidence="5">Responsible for synthesis of pseudouridine from uracil.</text>
</comment>
<keyword evidence="9" id="KW-1185">Reference proteome</keyword>
<dbReference type="NCBIfam" id="TIGR00005">
    <property type="entry name" value="rluA_subfam"/>
    <property type="match status" value="1"/>
</dbReference>
<dbReference type="PROSITE" id="PS01129">
    <property type="entry name" value="PSI_RLU"/>
    <property type="match status" value="1"/>
</dbReference>
<dbReference type="PANTHER" id="PTHR21600:SF87">
    <property type="entry name" value="RNA PSEUDOURIDYLATE SYNTHASE DOMAIN-CONTAINING PROTEIN 1"/>
    <property type="match status" value="1"/>
</dbReference>
<dbReference type="InterPro" id="IPR006225">
    <property type="entry name" value="PsdUridine_synth_RluC/D"/>
</dbReference>
<dbReference type="GO" id="GO:0003723">
    <property type="term" value="F:RNA binding"/>
    <property type="evidence" value="ECO:0007669"/>
    <property type="project" value="UniProtKB-KW"/>
</dbReference>
<dbReference type="InterPro" id="IPR020103">
    <property type="entry name" value="PsdUridine_synth_cat_dom_sf"/>
</dbReference>
<dbReference type="InterPro" id="IPR036986">
    <property type="entry name" value="S4_RNA-bd_sf"/>
</dbReference>
<dbReference type="InterPro" id="IPR050188">
    <property type="entry name" value="RluA_PseudoU_synthase"/>
</dbReference>
<evidence type="ECO:0000256" key="5">
    <source>
        <dbReference type="RuleBase" id="RU362028"/>
    </source>
</evidence>
<sequence length="348" mass="37947">MSQVQQITVAAEEAGQRLDRWFRQRFPQVTQGRLEKLLRKGEVRVDGKRAKSAHRIEAGETVRIPPLPDPETARPASDRPGRVRLSAEAEADLLGRVLYRDASVIALDKPAGLAVQGGSGQSRHLDGMLDALRFGSGERPRLVHRLDKDTAGVLLLARNAASARALTAAFRGKTTQKVYWALVRGVPEERRGLIDLPLAKVRSALGDAVAPAGEDGKAAQTLYRVVESYRRDVAWLVLMPLTGRTHQLRVHCAAMGTPIVGDGKYGGRDAFPAKLDLPKSMHLLARELALPHPDDGTTLRTTAPLPAHMAESWKKLGFDERKGEAAFEALLAYAEGISHSPGQGHRSY</sequence>
<dbReference type="SMART" id="SM00363">
    <property type="entry name" value="S4"/>
    <property type="match status" value="1"/>
</dbReference>
<comment type="catalytic activity">
    <reaction evidence="5">
        <text>a uridine in RNA = a pseudouridine in RNA</text>
        <dbReference type="Rhea" id="RHEA:48348"/>
        <dbReference type="Rhea" id="RHEA-COMP:12068"/>
        <dbReference type="Rhea" id="RHEA-COMP:12069"/>
        <dbReference type="ChEBI" id="CHEBI:65314"/>
        <dbReference type="ChEBI" id="CHEBI:65315"/>
    </reaction>
</comment>
<evidence type="ECO:0000313" key="9">
    <source>
        <dbReference type="Proteomes" id="UP000761264"/>
    </source>
</evidence>